<dbReference type="RefSeq" id="WP_193497643.1">
    <property type="nucleotide sequence ID" value="NZ_CP063169.1"/>
</dbReference>
<name>A0A7M1SVH8_9MICO</name>
<proteinExistence type="inferred from homology"/>
<evidence type="ECO:0000256" key="3">
    <source>
        <dbReference type="ARBA" id="ARBA00022729"/>
    </source>
</evidence>
<dbReference type="GO" id="GO:0015768">
    <property type="term" value="P:maltose transport"/>
    <property type="evidence" value="ECO:0007669"/>
    <property type="project" value="TreeGrafter"/>
</dbReference>
<dbReference type="GO" id="GO:0055052">
    <property type="term" value="C:ATP-binding cassette (ABC) transporter complex, substrate-binding subunit-containing"/>
    <property type="evidence" value="ECO:0007669"/>
    <property type="project" value="TreeGrafter"/>
</dbReference>
<evidence type="ECO:0000256" key="4">
    <source>
        <dbReference type="SAM" id="SignalP"/>
    </source>
</evidence>
<dbReference type="GO" id="GO:1901982">
    <property type="term" value="F:maltose binding"/>
    <property type="evidence" value="ECO:0007669"/>
    <property type="project" value="TreeGrafter"/>
</dbReference>
<dbReference type="PANTHER" id="PTHR30061">
    <property type="entry name" value="MALTOSE-BINDING PERIPLASMIC PROTEIN"/>
    <property type="match status" value="1"/>
</dbReference>
<dbReference type="EMBL" id="CP063169">
    <property type="protein sequence ID" value="QOR70974.1"/>
    <property type="molecule type" value="Genomic_DNA"/>
</dbReference>
<dbReference type="GO" id="GO:0042956">
    <property type="term" value="P:maltodextrin transmembrane transport"/>
    <property type="evidence" value="ECO:0007669"/>
    <property type="project" value="TreeGrafter"/>
</dbReference>
<dbReference type="CDD" id="cd13585">
    <property type="entry name" value="PBP2_TMBP_like"/>
    <property type="match status" value="1"/>
</dbReference>
<sequence length="443" mass="47224">MRTPTRTRAGIGIATLGVAALTLAACSPGSSADPDSEDSEGTTTVTFRLWDEAAATAYEESFDAFTAENPEITVDVETVPWANYWDRLPQDIGSGTMADIFWTNTSNFGIYADNGNLINVSEELGENDGLVSSAVELYTRDEAVWGVPQLTDSIALFYNADLLEEAGIDPATLRWDPSGENDTFLPAALDLTVDSSGATAAEDGFDPDSIEQYAFNAQNDLQAIYIDFLGSNGAQYQDGDQYAFNSPAGVESFEYLVDLINTHHVSPSAAETNQNGDLARDLFVQGRMALFQSGQYSLPHMADAEFEWGLAPMLEGPEGRVSVVHSVAAVGNADSENMDATLEVLRWLGTPEGQEPLGANGAAFPAATGAQESFISYWEEQGVDTSEFIAAAEGQTIAAPLGPRANAGANAIAPYFEEMFAGRLPVEEALQQAQDAANEAIAE</sequence>
<dbReference type="Gene3D" id="3.40.190.10">
    <property type="entry name" value="Periplasmic binding protein-like II"/>
    <property type="match status" value="1"/>
</dbReference>
<comment type="similarity">
    <text evidence="1">Belongs to the bacterial solute-binding protein 1 family.</text>
</comment>
<dbReference type="Pfam" id="PF01547">
    <property type="entry name" value="SBP_bac_1"/>
    <property type="match status" value="1"/>
</dbReference>
<dbReference type="KEGG" id="halt:IM660_01250"/>
<keyword evidence="3 4" id="KW-0732">Signal</keyword>
<keyword evidence="6" id="KW-1185">Reference proteome</keyword>
<dbReference type="AlphaFoldDB" id="A0A7M1SVH8"/>
<evidence type="ECO:0000313" key="6">
    <source>
        <dbReference type="Proteomes" id="UP000593758"/>
    </source>
</evidence>
<accession>A0A7M1SVH8</accession>
<feature type="signal peptide" evidence="4">
    <location>
        <begin position="1"/>
        <end position="32"/>
    </location>
</feature>
<gene>
    <name evidence="5" type="ORF">IM660_01250</name>
</gene>
<feature type="chain" id="PRO_5032306020" evidence="4">
    <location>
        <begin position="33"/>
        <end position="443"/>
    </location>
</feature>
<dbReference type="SUPFAM" id="SSF53850">
    <property type="entry name" value="Periplasmic binding protein-like II"/>
    <property type="match status" value="1"/>
</dbReference>
<evidence type="ECO:0000256" key="1">
    <source>
        <dbReference type="ARBA" id="ARBA00008520"/>
    </source>
</evidence>
<dbReference type="PANTHER" id="PTHR30061:SF50">
    <property type="entry name" value="MALTOSE_MALTODEXTRIN-BINDING PERIPLASMIC PROTEIN"/>
    <property type="match status" value="1"/>
</dbReference>
<organism evidence="5 6">
    <name type="scientific">Ruania alkalisoli</name>
    <dbReference type="NCBI Taxonomy" id="2779775"/>
    <lineage>
        <taxon>Bacteria</taxon>
        <taxon>Bacillati</taxon>
        <taxon>Actinomycetota</taxon>
        <taxon>Actinomycetes</taxon>
        <taxon>Micrococcales</taxon>
        <taxon>Ruaniaceae</taxon>
        <taxon>Ruania</taxon>
    </lineage>
</organism>
<evidence type="ECO:0000313" key="5">
    <source>
        <dbReference type="EMBL" id="QOR70974.1"/>
    </source>
</evidence>
<protein>
    <submittedName>
        <fullName evidence="5">Sugar ABC transporter substrate-binding protein</fullName>
    </submittedName>
</protein>
<dbReference type="Proteomes" id="UP000593758">
    <property type="component" value="Chromosome"/>
</dbReference>
<dbReference type="PROSITE" id="PS51257">
    <property type="entry name" value="PROKAR_LIPOPROTEIN"/>
    <property type="match status" value="1"/>
</dbReference>
<evidence type="ECO:0000256" key="2">
    <source>
        <dbReference type="ARBA" id="ARBA00022448"/>
    </source>
</evidence>
<reference evidence="5 6" key="1">
    <citation type="submission" date="2020-10" db="EMBL/GenBank/DDBJ databases">
        <title>Haloactinobacterium sp. RN3S43, a bacterium isolated from saline soil.</title>
        <authorList>
            <person name="Sun J.-Q."/>
        </authorList>
    </citation>
    <scope>NUCLEOTIDE SEQUENCE [LARGE SCALE GENOMIC DNA]</scope>
    <source>
        <strain evidence="5 6">RN3S43</strain>
    </source>
</reference>
<keyword evidence="2" id="KW-0813">Transport</keyword>
<dbReference type="InterPro" id="IPR006059">
    <property type="entry name" value="SBP"/>
</dbReference>